<accession>A0A9K3CVV3</accession>
<dbReference type="EMBL" id="BDIP01001104">
    <property type="protein sequence ID" value="GIQ83586.1"/>
    <property type="molecule type" value="Genomic_DNA"/>
</dbReference>
<organism evidence="2 3">
    <name type="scientific">Kipferlia bialata</name>
    <dbReference type="NCBI Taxonomy" id="797122"/>
    <lineage>
        <taxon>Eukaryota</taxon>
        <taxon>Metamonada</taxon>
        <taxon>Carpediemonas-like organisms</taxon>
        <taxon>Kipferlia</taxon>
    </lineage>
</organism>
<dbReference type="AlphaFoldDB" id="A0A9K3CVV3"/>
<feature type="region of interest" description="Disordered" evidence="1">
    <location>
        <begin position="251"/>
        <end position="317"/>
    </location>
</feature>
<sequence length="330" mass="36640">MADSFMRTFDADTLGVEPRFARMAQQEMVPEGFQRSGRVPASMMSRSKETKQAEALRHTITRPEAIRNAADAHIARRTREGALVDAQPGYVLGSETLSGNGVPQPGKRLECPVPVSKALMTPAESQAALRYEVGAGKLAKLRRQQVTEEARRINLARRNASSMGLLGIVAGTADPEGQRRVAVGDEDVAPFRDRQRDWDARQHSTAQRVKARWASDVVCVPVPGMEEADRLRQRLQPIAQRKAESYLRPPDSFSARYMTTGASRVRPTQRRADARPARRDYDIAAPTRQTHAPRDPFQSRDRSVDVVRTRASSTGGVRRIGRRGVSKIPL</sequence>
<feature type="compositionally biased region" description="Basic and acidic residues" evidence="1">
    <location>
        <begin position="270"/>
        <end position="282"/>
    </location>
</feature>
<protein>
    <submittedName>
        <fullName evidence="2">Uncharacterized protein</fullName>
    </submittedName>
</protein>
<evidence type="ECO:0000313" key="2">
    <source>
        <dbReference type="EMBL" id="GIQ83586.1"/>
    </source>
</evidence>
<proteinExistence type="predicted"/>
<feature type="compositionally biased region" description="Basic and acidic residues" evidence="1">
    <location>
        <begin position="292"/>
        <end position="308"/>
    </location>
</feature>
<comment type="caution">
    <text evidence="2">The sequence shown here is derived from an EMBL/GenBank/DDBJ whole genome shotgun (WGS) entry which is preliminary data.</text>
</comment>
<reference evidence="2 3" key="1">
    <citation type="journal article" date="2018" name="PLoS ONE">
        <title>The draft genome of Kipferlia bialata reveals reductive genome evolution in fornicate parasites.</title>
        <authorList>
            <person name="Tanifuji G."/>
            <person name="Takabayashi S."/>
            <person name="Kume K."/>
            <person name="Takagi M."/>
            <person name="Nakayama T."/>
            <person name="Kamikawa R."/>
            <person name="Inagaki Y."/>
            <person name="Hashimoto T."/>
        </authorList>
    </citation>
    <scope>NUCLEOTIDE SEQUENCE [LARGE SCALE GENOMIC DNA]</scope>
    <source>
        <strain evidence="2">NY0173</strain>
    </source>
</reference>
<name>A0A9K3CVV3_9EUKA</name>
<evidence type="ECO:0000313" key="3">
    <source>
        <dbReference type="Proteomes" id="UP000265618"/>
    </source>
</evidence>
<evidence type="ECO:0000256" key="1">
    <source>
        <dbReference type="SAM" id="MobiDB-lite"/>
    </source>
</evidence>
<dbReference type="Proteomes" id="UP000265618">
    <property type="component" value="Unassembled WGS sequence"/>
</dbReference>
<gene>
    <name evidence="2" type="ORF">KIPB_004931</name>
</gene>
<keyword evidence="3" id="KW-1185">Reference proteome</keyword>